<dbReference type="GO" id="GO:0005886">
    <property type="term" value="C:plasma membrane"/>
    <property type="evidence" value="ECO:0007669"/>
    <property type="project" value="UniProtKB-SubCell"/>
</dbReference>
<evidence type="ECO:0000256" key="6">
    <source>
        <dbReference type="ARBA" id="ARBA00022989"/>
    </source>
</evidence>
<evidence type="ECO:0000256" key="7">
    <source>
        <dbReference type="ARBA" id="ARBA00023136"/>
    </source>
</evidence>
<evidence type="ECO:0000313" key="12">
    <source>
        <dbReference type="EMBL" id="TCP04953.1"/>
    </source>
</evidence>
<dbReference type="EMBL" id="PSNY01000010">
    <property type="protein sequence ID" value="PPE69703.1"/>
    <property type="molecule type" value="Genomic_DNA"/>
</dbReference>
<evidence type="ECO:0000256" key="3">
    <source>
        <dbReference type="ARBA" id="ARBA00022475"/>
    </source>
</evidence>
<feature type="transmembrane region" description="Helical" evidence="9">
    <location>
        <begin position="47"/>
        <end position="64"/>
    </location>
</feature>
<organism evidence="11 13">
    <name type="scientific">Caldimonas thermodepolymerans</name>
    <dbReference type="NCBI Taxonomy" id="215580"/>
    <lineage>
        <taxon>Bacteria</taxon>
        <taxon>Pseudomonadati</taxon>
        <taxon>Pseudomonadota</taxon>
        <taxon>Betaproteobacteria</taxon>
        <taxon>Burkholderiales</taxon>
        <taxon>Sphaerotilaceae</taxon>
        <taxon>Caldimonas</taxon>
    </lineage>
</organism>
<reference evidence="12 14" key="2">
    <citation type="submission" date="2019-03" db="EMBL/GenBank/DDBJ databases">
        <title>Genomic Encyclopedia of Type Strains, Phase IV (KMG-IV): sequencing the most valuable type-strain genomes for metagenomic binning, comparative biology and taxonomic classification.</title>
        <authorList>
            <person name="Goeker M."/>
        </authorList>
    </citation>
    <scope>NUCLEOTIDE SEQUENCE [LARGE SCALE GENOMIC DNA]</scope>
    <source>
        <strain evidence="12 14">DSM 15264</strain>
    </source>
</reference>
<keyword evidence="5 9" id="KW-0812">Transmembrane</keyword>
<reference evidence="11 13" key="1">
    <citation type="submission" date="2018-02" db="EMBL/GenBank/DDBJ databases">
        <title>Reclassifiation of [Polyangium] brachysporum DSM 7029 as Guopingzhaonella breviflexa gen. nov., sp. nov., a member of the family Comamonadaceae.</title>
        <authorList>
            <person name="Tang B."/>
        </authorList>
    </citation>
    <scope>NUCLEOTIDE SEQUENCE [LARGE SCALE GENOMIC DNA]</scope>
    <source>
        <strain evidence="11 13">DSM 15344</strain>
    </source>
</reference>
<comment type="function">
    <text evidence="9">Part of the tripartite ATP-independent periplasmic (TRAP) transport system.</text>
</comment>
<feature type="transmembrane region" description="Helical" evidence="9">
    <location>
        <begin position="12"/>
        <end position="35"/>
    </location>
</feature>
<keyword evidence="7 9" id="KW-0472">Membrane</keyword>
<dbReference type="InterPro" id="IPR055348">
    <property type="entry name" value="DctQ"/>
</dbReference>
<feature type="domain" description="Tripartite ATP-independent periplasmic transporters DctQ component" evidence="10">
    <location>
        <begin position="23"/>
        <end position="152"/>
    </location>
</feature>
<evidence type="ECO:0000256" key="8">
    <source>
        <dbReference type="ARBA" id="ARBA00038436"/>
    </source>
</evidence>
<evidence type="ECO:0000256" key="5">
    <source>
        <dbReference type="ARBA" id="ARBA00022692"/>
    </source>
</evidence>
<comment type="caution">
    <text evidence="11">The sequence shown here is derived from an EMBL/GenBank/DDBJ whole genome shotgun (WGS) entry which is preliminary data.</text>
</comment>
<dbReference type="GO" id="GO:0022857">
    <property type="term" value="F:transmembrane transporter activity"/>
    <property type="evidence" value="ECO:0007669"/>
    <property type="project" value="UniProtKB-UniRule"/>
</dbReference>
<dbReference type="InterPro" id="IPR007387">
    <property type="entry name" value="TRAP_DctQ"/>
</dbReference>
<dbReference type="RefSeq" id="WP_104357739.1">
    <property type="nucleotide sequence ID" value="NZ_CALFFA010000041.1"/>
</dbReference>
<feature type="transmembrane region" description="Helical" evidence="9">
    <location>
        <begin position="126"/>
        <end position="144"/>
    </location>
</feature>
<keyword evidence="3" id="KW-1003">Cell membrane</keyword>
<proteinExistence type="inferred from homology"/>
<dbReference type="Pfam" id="PF04290">
    <property type="entry name" value="DctQ"/>
    <property type="match status" value="1"/>
</dbReference>
<dbReference type="PANTHER" id="PTHR35011">
    <property type="entry name" value="2,3-DIKETO-L-GULONATE TRAP TRANSPORTER SMALL PERMEASE PROTEIN YIAM"/>
    <property type="match status" value="1"/>
</dbReference>
<keyword evidence="2 9" id="KW-0813">Transport</keyword>
<dbReference type="GO" id="GO:0015740">
    <property type="term" value="P:C4-dicarboxylate transport"/>
    <property type="evidence" value="ECO:0007669"/>
    <property type="project" value="TreeGrafter"/>
</dbReference>
<gene>
    <name evidence="11" type="ORF">C1702_10955</name>
    <name evidence="12" type="ORF">EV676_10939</name>
</gene>
<evidence type="ECO:0000256" key="1">
    <source>
        <dbReference type="ARBA" id="ARBA00004429"/>
    </source>
</evidence>
<dbReference type="EMBL" id="SLXF01000009">
    <property type="protein sequence ID" value="TCP04953.1"/>
    <property type="molecule type" value="Genomic_DNA"/>
</dbReference>
<accession>A0A2S5T3Z4</accession>
<evidence type="ECO:0000313" key="11">
    <source>
        <dbReference type="EMBL" id="PPE69703.1"/>
    </source>
</evidence>
<keyword evidence="4 9" id="KW-0997">Cell inner membrane</keyword>
<keyword evidence="13" id="KW-1185">Reference proteome</keyword>
<keyword evidence="6 9" id="KW-1133">Transmembrane helix</keyword>
<evidence type="ECO:0000313" key="13">
    <source>
        <dbReference type="Proteomes" id="UP000239406"/>
    </source>
</evidence>
<name>A0A2S5T3Z4_9BURK</name>
<comment type="subunit">
    <text evidence="9">The complex comprises the extracytoplasmic solute receptor protein and the two transmembrane proteins.</text>
</comment>
<comment type="subcellular location">
    <subcellularLocation>
        <location evidence="1 9">Cell inner membrane</location>
        <topology evidence="1 9">Multi-pass membrane protein</topology>
    </subcellularLocation>
</comment>
<evidence type="ECO:0000313" key="14">
    <source>
        <dbReference type="Proteomes" id="UP000294772"/>
    </source>
</evidence>
<dbReference type="AlphaFoldDB" id="A0A2S5T3Z4"/>
<evidence type="ECO:0000256" key="2">
    <source>
        <dbReference type="ARBA" id="ARBA00022448"/>
    </source>
</evidence>
<dbReference type="Proteomes" id="UP000239406">
    <property type="component" value="Unassembled WGS sequence"/>
</dbReference>
<evidence type="ECO:0000259" key="10">
    <source>
        <dbReference type="Pfam" id="PF04290"/>
    </source>
</evidence>
<sequence>MQTIVRGWFRLLNITLVACLGAMVVLVFGNVVLRYAFNSGLEVSEELSRLLFLISTFLGAIVAMRERLHLGVDSLVRRLGHRGRIACLVLSQLGMLGCTGLLLVGSWQQMVINLDTTMPVTGVSMAIFYGTGVVFGISVGLMLLHDLYRALTGHLAEDEAVIVQASEDGDMDALAQASAAKAGGGVVKQEALS</sequence>
<protein>
    <recommendedName>
        <fullName evidence="9">TRAP transporter small permease protein</fullName>
    </recommendedName>
</protein>
<dbReference type="OrthoDB" id="9791324at2"/>
<dbReference type="Proteomes" id="UP000294772">
    <property type="component" value="Unassembled WGS sequence"/>
</dbReference>
<comment type="similarity">
    <text evidence="8 9">Belongs to the TRAP transporter small permease family.</text>
</comment>
<feature type="transmembrane region" description="Helical" evidence="9">
    <location>
        <begin position="85"/>
        <end position="106"/>
    </location>
</feature>
<evidence type="ECO:0000256" key="4">
    <source>
        <dbReference type="ARBA" id="ARBA00022519"/>
    </source>
</evidence>
<evidence type="ECO:0000256" key="9">
    <source>
        <dbReference type="RuleBase" id="RU369079"/>
    </source>
</evidence>
<dbReference type="PANTHER" id="PTHR35011:SF2">
    <property type="entry name" value="2,3-DIKETO-L-GULONATE TRAP TRANSPORTER SMALL PERMEASE PROTEIN YIAM"/>
    <property type="match status" value="1"/>
</dbReference>